<dbReference type="GO" id="GO:0005546">
    <property type="term" value="F:phosphatidylinositol-4,5-bisphosphate binding"/>
    <property type="evidence" value="ECO:0007669"/>
    <property type="project" value="TreeGrafter"/>
</dbReference>
<dbReference type="GO" id="GO:0072583">
    <property type="term" value="P:clathrin-dependent endocytosis"/>
    <property type="evidence" value="ECO:0007669"/>
    <property type="project" value="InterPro"/>
</dbReference>
<accession>A0A6P8HNZ9</accession>
<feature type="region of interest" description="Disordered" evidence="2">
    <location>
        <begin position="597"/>
        <end position="642"/>
    </location>
</feature>
<gene>
    <name evidence="5" type="primary">LOC116291322</name>
</gene>
<organism evidence="4 5">
    <name type="scientific">Actinia tenebrosa</name>
    <name type="common">Australian red waratah sea anemone</name>
    <dbReference type="NCBI Taxonomy" id="6105"/>
    <lineage>
        <taxon>Eukaryota</taxon>
        <taxon>Metazoa</taxon>
        <taxon>Cnidaria</taxon>
        <taxon>Anthozoa</taxon>
        <taxon>Hexacorallia</taxon>
        <taxon>Actiniaria</taxon>
        <taxon>Actiniidae</taxon>
        <taxon>Actinia</taxon>
    </lineage>
</organism>
<dbReference type="GO" id="GO:0048268">
    <property type="term" value="P:clathrin coat assembly"/>
    <property type="evidence" value="ECO:0007669"/>
    <property type="project" value="InterPro"/>
</dbReference>
<dbReference type="FunFam" id="1.25.40.90:FF:000017">
    <property type="entry name" value="Phosphatidylinositol-binding clathrin assembly protein LAP"/>
    <property type="match status" value="1"/>
</dbReference>
<dbReference type="InterPro" id="IPR011417">
    <property type="entry name" value="ANTH_dom"/>
</dbReference>
<dbReference type="GO" id="GO:0008021">
    <property type="term" value="C:synaptic vesicle"/>
    <property type="evidence" value="ECO:0007669"/>
    <property type="project" value="TreeGrafter"/>
</dbReference>
<feature type="region of interest" description="Disordered" evidence="2">
    <location>
        <begin position="529"/>
        <end position="573"/>
    </location>
</feature>
<evidence type="ECO:0000256" key="2">
    <source>
        <dbReference type="SAM" id="MobiDB-lite"/>
    </source>
</evidence>
<dbReference type="GO" id="GO:0030136">
    <property type="term" value="C:clathrin-coated vesicle"/>
    <property type="evidence" value="ECO:0007669"/>
    <property type="project" value="InterPro"/>
</dbReference>
<feature type="compositionally biased region" description="Polar residues" evidence="2">
    <location>
        <begin position="437"/>
        <end position="448"/>
    </location>
</feature>
<evidence type="ECO:0000259" key="3">
    <source>
        <dbReference type="PROSITE" id="PS50942"/>
    </source>
</evidence>
<evidence type="ECO:0000256" key="1">
    <source>
        <dbReference type="ARBA" id="ARBA00008011"/>
    </source>
</evidence>
<dbReference type="InterPro" id="IPR008942">
    <property type="entry name" value="ENTH_VHS"/>
</dbReference>
<dbReference type="GO" id="GO:0005545">
    <property type="term" value="F:1-phosphatidylinositol binding"/>
    <property type="evidence" value="ECO:0007669"/>
    <property type="project" value="InterPro"/>
</dbReference>
<dbReference type="InterPro" id="IPR013809">
    <property type="entry name" value="ENTH"/>
</dbReference>
<dbReference type="Gene3D" id="1.20.58.150">
    <property type="entry name" value="ANTH domain"/>
    <property type="match status" value="1"/>
</dbReference>
<dbReference type="Gene3D" id="1.25.40.90">
    <property type="match status" value="1"/>
</dbReference>
<dbReference type="RefSeq" id="XP_031554352.1">
    <property type="nucleotide sequence ID" value="XM_031698492.1"/>
</dbReference>
<dbReference type="GO" id="GO:0032050">
    <property type="term" value="F:clathrin heavy chain binding"/>
    <property type="evidence" value="ECO:0007669"/>
    <property type="project" value="TreeGrafter"/>
</dbReference>
<dbReference type="InterPro" id="IPR045192">
    <property type="entry name" value="AP180-like"/>
</dbReference>
<feature type="compositionally biased region" description="Polar residues" evidence="2">
    <location>
        <begin position="615"/>
        <end position="629"/>
    </location>
</feature>
<dbReference type="Pfam" id="PF07651">
    <property type="entry name" value="ANTH"/>
    <property type="match status" value="1"/>
</dbReference>
<dbReference type="SMART" id="SM00273">
    <property type="entry name" value="ENTH"/>
    <property type="match status" value="1"/>
</dbReference>
<dbReference type="GO" id="GO:0005905">
    <property type="term" value="C:clathrin-coated pit"/>
    <property type="evidence" value="ECO:0007669"/>
    <property type="project" value="TreeGrafter"/>
</dbReference>
<dbReference type="InParanoid" id="A0A6P8HNZ9"/>
<feature type="compositionally biased region" description="Polar residues" evidence="2">
    <location>
        <begin position="532"/>
        <end position="568"/>
    </location>
</feature>
<dbReference type="InterPro" id="IPR014712">
    <property type="entry name" value="ANTH_dom_sf"/>
</dbReference>
<feature type="region of interest" description="Disordered" evidence="2">
    <location>
        <begin position="394"/>
        <end position="455"/>
    </location>
</feature>
<dbReference type="GO" id="GO:0016185">
    <property type="term" value="P:synaptic vesicle budding from presynaptic endocytic zone membrane"/>
    <property type="evidence" value="ECO:0007669"/>
    <property type="project" value="TreeGrafter"/>
</dbReference>
<dbReference type="AlphaFoldDB" id="A0A6P8HNZ9"/>
<protein>
    <submittedName>
        <fullName evidence="5">Phosphatidylinositol-binding clathrin assembly protein LAP-like</fullName>
    </submittedName>
</protein>
<evidence type="ECO:0000313" key="5">
    <source>
        <dbReference type="RefSeq" id="XP_031554352.1"/>
    </source>
</evidence>
<dbReference type="GO" id="GO:0000149">
    <property type="term" value="F:SNARE binding"/>
    <property type="evidence" value="ECO:0007669"/>
    <property type="project" value="TreeGrafter"/>
</dbReference>
<dbReference type="OrthoDB" id="44015at2759"/>
<dbReference type="FunCoup" id="A0A6P8HNZ9">
    <property type="interactions" value="2447"/>
</dbReference>
<dbReference type="PROSITE" id="PS50942">
    <property type="entry name" value="ENTH"/>
    <property type="match status" value="1"/>
</dbReference>
<dbReference type="Proteomes" id="UP000515163">
    <property type="component" value="Unplaced"/>
</dbReference>
<dbReference type="PANTHER" id="PTHR22951:SF5">
    <property type="entry name" value="PHOSPHATIDYLINOSITOL-BINDING CLATHRIN ASSEMBLY PROTEIN LAP"/>
    <property type="match status" value="1"/>
</dbReference>
<evidence type="ECO:0000313" key="4">
    <source>
        <dbReference type="Proteomes" id="UP000515163"/>
    </source>
</evidence>
<dbReference type="CDD" id="cd16985">
    <property type="entry name" value="ANTH_N_AP180"/>
    <property type="match status" value="1"/>
</dbReference>
<dbReference type="KEGG" id="aten:116291322"/>
<keyword evidence="4" id="KW-1185">Reference proteome</keyword>
<dbReference type="PANTHER" id="PTHR22951">
    <property type="entry name" value="CLATHRIN ASSEMBLY PROTEIN"/>
    <property type="match status" value="1"/>
</dbReference>
<comment type="similarity">
    <text evidence="1">Belongs to the PICALM/SNAP91 family.</text>
</comment>
<dbReference type="GO" id="GO:0098894">
    <property type="term" value="C:extrinsic component of presynaptic endocytic zone membrane"/>
    <property type="evidence" value="ECO:0007669"/>
    <property type="project" value="TreeGrafter"/>
</dbReference>
<dbReference type="GeneID" id="116291322"/>
<name>A0A6P8HNZ9_ACTTE</name>
<proteinExistence type="inferred from homology"/>
<feature type="compositionally biased region" description="Polar residues" evidence="2">
    <location>
        <begin position="394"/>
        <end position="409"/>
    </location>
</feature>
<dbReference type="SUPFAM" id="SSF48464">
    <property type="entry name" value="ENTH/VHS domain"/>
    <property type="match status" value="1"/>
</dbReference>
<sequence length="642" mass="69461">MSVVDKLDAARHSITGSNLAKIACKATSREVMGPKRKHIDYLIQCTNTDNVSIPNLADILFERCTNSSWVVVFKSLCTFHHLMSYGNGRFIQYMASSTTCFSLQNFLDKSGVQGYDMSTFVRRYSNYLNEKASSYREMGYDFCRVKRGKQDGVLRTFDSTKLLQALPVLQKQIDAILEVDVKSTELSNGVINCAFVLLFKDLIRLFACYNDGIINLLEKYFDMNKKECKAGLEIYKRFVTRMDRVQDFLKTAEDVGFEKEDIPDLSKAPNSLLDALENHYQALEKGKTTSSHKPLTIPAITVPKLAADAFSSSGFGTGFEESSTTASIDKKKQLIEEEERRMEAFKAKKNISSGVTLPSATFAAPVAAAAAPPKATTPSDDLLQLDASFASSIPQQPTNKAFSPSTHFPPSQPFPGMQPGGMADFGPSPWGNAPVSAPSTAFQTSTAPNFFDSPAQGSDADFDKVFGGSAPVSSLGTASNTGVLKPVAADNAAPNLVTKQQTQDDSAKGTGDLMSSLERVTKSLDNLMVINGGTSPASKKGQHQWTPAQPQQKTGGPNWQKQNLQPARSTVPPAQVGWGAGPQQGMYRPPFGQPAMPTGMPQRMGGNPAMFPSAFGSQPSNLGQPQQPSDPFGPIPGSQARF</sequence>
<feature type="domain" description="ENTH" evidence="3">
    <location>
        <begin position="11"/>
        <end position="142"/>
    </location>
</feature>
<dbReference type="SUPFAM" id="SSF89009">
    <property type="entry name" value="GAT-like domain"/>
    <property type="match status" value="1"/>
</dbReference>
<reference evidence="5" key="1">
    <citation type="submission" date="2025-08" db="UniProtKB">
        <authorList>
            <consortium name="RefSeq"/>
        </authorList>
    </citation>
    <scope>IDENTIFICATION</scope>
</reference>